<keyword evidence="5" id="KW-1185">Reference proteome</keyword>
<reference evidence="2 4" key="2">
    <citation type="submission" date="2018-11" db="EMBL/GenBank/DDBJ databases">
        <authorList>
            <consortium name="Pathogen Informatics"/>
        </authorList>
    </citation>
    <scope>NUCLEOTIDE SEQUENCE [LARGE SCALE GENOMIC DNA]</scope>
</reference>
<name>A0A0R3SVY4_HYMDI</name>
<dbReference type="WBParaSite" id="HDID_0000977701-mRNA-1">
    <property type="protein sequence ID" value="HDID_0000977701-mRNA-1"/>
    <property type="gene ID" value="HDID_0000977701"/>
</dbReference>
<dbReference type="EMBL" id="UYSG01011394">
    <property type="protein sequence ID" value="VDL62193.1"/>
    <property type="molecule type" value="Genomic_DNA"/>
</dbReference>
<reference evidence="6" key="1">
    <citation type="submission" date="2017-02" db="UniProtKB">
        <authorList>
            <consortium name="WormBaseParasite"/>
        </authorList>
    </citation>
    <scope>IDENTIFICATION</scope>
</reference>
<organism evidence="6">
    <name type="scientific">Hymenolepis diminuta</name>
    <name type="common">Rat tapeworm</name>
    <dbReference type="NCBI Taxonomy" id="6216"/>
    <lineage>
        <taxon>Eukaryota</taxon>
        <taxon>Metazoa</taxon>
        <taxon>Spiralia</taxon>
        <taxon>Lophotrochozoa</taxon>
        <taxon>Platyhelminthes</taxon>
        <taxon>Cestoda</taxon>
        <taxon>Eucestoda</taxon>
        <taxon>Cyclophyllidea</taxon>
        <taxon>Hymenolepididae</taxon>
        <taxon>Hymenolepis</taxon>
    </lineage>
</organism>
<protein>
    <submittedName>
        <fullName evidence="6">DUF148 domain-containing protein</fullName>
    </submittedName>
</protein>
<proteinExistence type="predicted"/>
<evidence type="ECO:0000313" key="4">
    <source>
        <dbReference type="Proteomes" id="UP000274504"/>
    </source>
</evidence>
<feature type="signal peptide" evidence="1">
    <location>
        <begin position="1"/>
        <end position="18"/>
    </location>
</feature>
<evidence type="ECO:0000313" key="2">
    <source>
        <dbReference type="EMBL" id="VDL62193.1"/>
    </source>
</evidence>
<evidence type="ECO:0000313" key="5">
    <source>
        <dbReference type="Proteomes" id="UP000321570"/>
    </source>
</evidence>
<sequence length="91" mass="10714">MNNFSLVCLFFLASIAAAQQQVDQNTAQMGYLTPMPTEAFYRQQRISLMDNKRNLIAMINQLRDTIFKQQMLMNQYHRYQPSAHQQQPITE</sequence>
<dbReference type="Proteomes" id="UP000274504">
    <property type="component" value="Unassembled WGS sequence"/>
</dbReference>
<evidence type="ECO:0000313" key="3">
    <source>
        <dbReference type="EMBL" id="VUZ49810.1"/>
    </source>
</evidence>
<dbReference type="OrthoDB" id="6247241at2759"/>
<evidence type="ECO:0000313" key="6">
    <source>
        <dbReference type="WBParaSite" id="HDID_0000977701-mRNA-1"/>
    </source>
</evidence>
<dbReference type="Proteomes" id="UP000321570">
    <property type="component" value="Unassembled WGS sequence"/>
</dbReference>
<dbReference type="AlphaFoldDB" id="A0A0R3SVY4"/>
<evidence type="ECO:0000256" key="1">
    <source>
        <dbReference type="SAM" id="SignalP"/>
    </source>
</evidence>
<gene>
    <name evidence="2" type="ORF">HDID_LOCUS9775</name>
    <name evidence="3" type="ORF">WMSIL1_LOCUS8683</name>
</gene>
<accession>A0A0R3SVY4</accession>
<feature type="chain" id="PRO_5044546592" evidence="1">
    <location>
        <begin position="19"/>
        <end position="91"/>
    </location>
</feature>
<reference evidence="3 5" key="3">
    <citation type="submission" date="2019-07" db="EMBL/GenBank/DDBJ databases">
        <authorList>
            <person name="Jastrzebski P J."/>
            <person name="Paukszto L."/>
            <person name="Jastrzebski P J."/>
        </authorList>
    </citation>
    <scope>NUCLEOTIDE SEQUENCE [LARGE SCALE GENOMIC DNA]</scope>
    <source>
        <strain evidence="3 5">WMS-il1</strain>
    </source>
</reference>
<dbReference type="EMBL" id="CABIJS010000333">
    <property type="protein sequence ID" value="VUZ49810.1"/>
    <property type="molecule type" value="Genomic_DNA"/>
</dbReference>
<keyword evidence="1" id="KW-0732">Signal</keyword>